<accession>A0A0L8AI01</accession>
<keyword evidence="2" id="KW-1185">Reference proteome</keyword>
<comment type="caution">
    <text evidence="1">The sequence shown here is derived from an EMBL/GenBank/DDBJ whole genome shotgun (WGS) entry which is preliminary data.</text>
</comment>
<name>A0A0L8AI01_9BACT</name>
<protein>
    <recommendedName>
        <fullName evidence="3">DUF4595 domain-containing protein</fullName>
    </recommendedName>
</protein>
<evidence type="ECO:0000313" key="2">
    <source>
        <dbReference type="Proteomes" id="UP000036908"/>
    </source>
</evidence>
<dbReference type="AlphaFoldDB" id="A0A0L8AI01"/>
<dbReference type="Proteomes" id="UP000036908">
    <property type="component" value="Unassembled WGS sequence"/>
</dbReference>
<sequence length="284" mass="33520">MLVYFSRINRSKTQNLIYMHTTKWSFRLMLLFTLAFISSCSSDDSAVPDKRLLPETYSELNYSRTLYFDSQYRLIRIYMVSKYSDESWGESTQIYFYNDEGVLTESHVDNGWRMVYTYDDDKIVRTDEYVYSRHNQIHTFEYNEEGKLSKSVTFQDIPEEGGVIPVSGDSYDYDSKGNLTEHRLYYYTPNEDEPQLITTFSYSGYDDRVNGENMFSINPFNPLIKLSENNPGQMLIKNNKGEVSSTNTYTYQYHKKGYPVKKITHIELYNGQVNDYVSTYKFKD</sequence>
<organism evidence="1 2">
    <name type="scientific">Roseivirga seohaensis subsp. aquiponti</name>
    <dbReference type="NCBI Taxonomy" id="1566026"/>
    <lineage>
        <taxon>Bacteria</taxon>
        <taxon>Pseudomonadati</taxon>
        <taxon>Bacteroidota</taxon>
        <taxon>Cytophagia</taxon>
        <taxon>Cytophagales</taxon>
        <taxon>Roseivirgaceae</taxon>
        <taxon>Roseivirga</taxon>
    </lineage>
</organism>
<evidence type="ECO:0000313" key="1">
    <source>
        <dbReference type="EMBL" id="KOF01901.1"/>
    </source>
</evidence>
<reference evidence="2" key="1">
    <citation type="submission" date="2014-11" db="EMBL/GenBank/DDBJ databases">
        <title>Genome sequencing of Roseivirga sp. D-25.</title>
        <authorList>
            <person name="Selvaratnam C."/>
            <person name="Thevarajoo S."/>
            <person name="Goh K.M."/>
            <person name="Eee R."/>
            <person name="Chan K.-G."/>
            <person name="Chong C.S."/>
        </authorList>
    </citation>
    <scope>NUCLEOTIDE SEQUENCE [LARGE SCALE GENOMIC DNA]</scope>
    <source>
        <strain evidence="2">D-25</strain>
    </source>
</reference>
<evidence type="ECO:0008006" key="3">
    <source>
        <dbReference type="Google" id="ProtNLM"/>
    </source>
</evidence>
<proteinExistence type="predicted"/>
<dbReference type="PATRIC" id="fig|1566026.4.peg.1161"/>
<dbReference type="EMBL" id="JSVA01000017">
    <property type="protein sequence ID" value="KOF01901.1"/>
    <property type="molecule type" value="Genomic_DNA"/>
</dbReference>
<gene>
    <name evidence="1" type="ORF">OB69_14255</name>
</gene>